<comment type="caution">
    <text evidence="1">The sequence shown here is derived from an EMBL/GenBank/DDBJ whole genome shotgun (WGS) entry which is preliminary data.</text>
</comment>
<evidence type="ECO:0000313" key="1">
    <source>
        <dbReference type="EMBL" id="KAJ8625764.1"/>
    </source>
</evidence>
<reference evidence="1 2" key="1">
    <citation type="journal article" date="2022" name="Hortic Res">
        <title>A haplotype resolved chromosomal level avocado genome allows analysis of novel avocado genes.</title>
        <authorList>
            <person name="Nath O."/>
            <person name="Fletcher S.J."/>
            <person name="Hayward A."/>
            <person name="Shaw L.M."/>
            <person name="Masouleh A.K."/>
            <person name="Furtado A."/>
            <person name="Henry R.J."/>
            <person name="Mitter N."/>
        </authorList>
    </citation>
    <scope>NUCLEOTIDE SEQUENCE [LARGE SCALE GENOMIC DNA]</scope>
    <source>
        <strain evidence="2">cv. Hass</strain>
    </source>
</reference>
<sequence length="531" mass="58454">MATRFFVSLSLAFSLIGNACSYSFSSRLIHRFSDEAKAFMTSRNGGVEISHEWPRFRSMDHYRMLARSDLERQKMKLGAKYSALFPLEGSETMSFGNDFGWLHYTWIDIGTPNVSFLVALDTESDLFWVPCDCIQCAPLSANYYSLDRDLSVYSPSESRTSKPLSCSHDLCAHPPNCKSPDQPCVYTVNYFSENTSSSGMLVEDTLYLMSNDTHASSGAVQTPVIIGCGRKQTGGYLDGIAPDGLLGLGFGDISVPSFLAKAGLVRNSFSMCFNEDDSGRIFIGDQGISTQQSTPFLAWEGKYVDYSVGVDSFCIGTACLKHTGFRALVDSGTSFTFLPADVYERVTVEFDRQMNASSFIPDGYPWEYCYKASSLNLPEIPVVTLMFAENISYVVRNPIFPYFKKMQGELDGFCLALQSAAEDIGTIGQNFMMGYRLVFDRENLKLGWSPSNCRDLDGGTRVPLTAPPHEGLQNPLPASEQQNSPGSHAGSPAVAGRMPPNHAAALPLTGVPSWQFCLLRLLLPSFFIAVL</sequence>
<dbReference type="Proteomes" id="UP001234297">
    <property type="component" value="Chromosome 11"/>
</dbReference>
<gene>
    <name evidence="1" type="ORF">MRB53_034294</name>
</gene>
<proteinExistence type="predicted"/>
<accession>A0ACC2KWZ9</accession>
<keyword evidence="2" id="KW-1185">Reference proteome</keyword>
<name>A0ACC2KWZ9_PERAE</name>
<organism evidence="1 2">
    <name type="scientific">Persea americana</name>
    <name type="common">Avocado</name>
    <dbReference type="NCBI Taxonomy" id="3435"/>
    <lineage>
        <taxon>Eukaryota</taxon>
        <taxon>Viridiplantae</taxon>
        <taxon>Streptophyta</taxon>
        <taxon>Embryophyta</taxon>
        <taxon>Tracheophyta</taxon>
        <taxon>Spermatophyta</taxon>
        <taxon>Magnoliopsida</taxon>
        <taxon>Magnoliidae</taxon>
        <taxon>Laurales</taxon>
        <taxon>Lauraceae</taxon>
        <taxon>Persea</taxon>
    </lineage>
</organism>
<protein>
    <submittedName>
        <fullName evidence="1">Uncharacterized protein</fullName>
    </submittedName>
</protein>
<dbReference type="EMBL" id="CM056819">
    <property type="protein sequence ID" value="KAJ8625764.1"/>
    <property type="molecule type" value="Genomic_DNA"/>
</dbReference>
<evidence type="ECO:0000313" key="2">
    <source>
        <dbReference type="Proteomes" id="UP001234297"/>
    </source>
</evidence>